<evidence type="ECO:0000259" key="2">
    <source>
        <dbReference type="PROSITE" id="PS50835"/>
    </source>
</evidence>
<reference evidence="3" key="1">
    <citation type="journal article" date="2010" name="Nature">
        <title>The sequence and de novo assembly of the giant panda genome.</title>
        <authorList>
            <person name="Li R."/>
            <person name="Fan W."/>
            <person name="Tian G."/>
            <person name="Zhu H."/>
            <person name="He L."/>
            <person name="Cai J."/>
            <person name="Huang Q."/>
            <person name="Cai Q."/>
            <person name="Li B."/>
            <person name="Bai Y."/>
            <person name="Zhang Z."/>
            <person name="Zhang Y."/>
            <person name="Wang W."/>
            <person name="Li J."/>
            <person name="Wei F."/>
            <person name="Li H."/>
            <person name="Jian M."/>
            <person name="Li J."/>
            <person name="Zhang Z."/>
            <person name="Nielsen R."/>
            <person name="Li D."/>
            <person name="Gu W."/>
            <person name="Yang Z."/>
            <person name="Xuan Z."/>
            <person name="Ryder O.A."/>
            <person name="Leung F.C."/>
            <person name="Zhou Y."/>
            <person name="Cao J."/>
            <person name="Sun X."/>
            <person name="Fu Y."/>
            <person name="Fang X."/>
            <person name="Guo X."/>
            <person name="Wang B."/>
            <person name="Hou R."/>
            <person name="Shen F."/>
            <person name="Mu B."/>
            <person name="Ni P."/>
            <person name="Lin R."/>
            <person name="Qian W."/>
            <person name="Wang G."/>
            <person name="Yu C."/>
            <person name="Nie W."/>
            <person name="Wang J."/>
            <person name="Wu Z."/>
            <person name="Liang H."/>
            <person name="Min J."/>
            <person name="Wu Q."/>
            <person name="Cheng S."/>
            <person name="Ruan J."/>
            <person name="Wang M."/>
            <person name="Shi Z."/>
            <person name="Wen M."/>
            <person name="Liu B."/>
            <person name="Ren X."/>
            <person name="Zheng H."/>
            <person name="Dong D."/>
            <person name="Cook K."/>
            <person name="Shan G."/>
            <person name="Zhang H."/>
            <person name="Kosiol C."/>
            <person name="Xie X."/>
            <person name="Lu Z."/>
            <person name="Zheng H."/>
            <person name="Li Y."/>
            <person name="Steiner C.C."/>
            <person name="Lam T.T."/>
            <person name="Lin S."/>
            <person name="Zhang Q."/>
            <person name="Li G."/>
            <person name="Tian J."/>
            <person name="Gong T."/>
            <person name="Liu H."/>
            <person name="Zhang D."/>
            <person name="Fang L."/>
            <person name="Ye C."/>
            <person name="Zhang J."/>
            <person name="Hu W."/>
            <person name="Xu A."/>
            <person name="Ren Y."/>
            <person name="Zhang G."/>
            <person name="Bruford M.W."/>
            <person name="Li Q."/>
            <person name="Ma L."/>
            <person name="Guo Y."/>
            <person name="An N."/>
            <person name="Hu Y."/>
            <person name="Zheng Y."/>
            <person name="Shi Y."/>
            <person name="Li Z."/>
            <person name="Liu Q."/>
            <person name="Chen Y."/>
            <person name="Zhao J."/>
            <person name="Qu N."/>
            <person name="Zhao S."/>
            <person name="Tian F."/>
            <person name="Wang X."/>
            <person name="Wang H."/>
            <person name="Xu L."/>
            <person name="Liu X."/>
            <person name="Vinar T."/>
            <person name="Wang Y."/>
            <person name="Lam T.W."/>
            <person name="Yiu S.M."/>
            <person name="Liu S."/>
            <person name="Zhang H."/>
            <person name="Li D."/>
            <person name="Huang Y."/>
            <person name="Wang X."/>
            <person name="Yang G."/>
            <person name="Jiang Z."/>
            <person name="Wang J."/>
            <person name="Qin N."/>
            <person name="Li L."/>
            <person name="Li J."/>
            <person name="Bolund L."/>
            <person name="Kristiansen K."/>
            <person name="Wong G.K."/>
            <person name="Olson M."/>
            <person name="Zhang X."/>
            <person name="Li S."/>
            <person name="Yang H."/>
            <person name="Wang J."/>
            <person name="Wang J."/>
        </authorList>
    </citation>
    <scope>NUCLEOTIDE SEQUENCE [LARGE SCALE GENOMIC DNA]</scope>
</reference>
<dbReference type="AlphaFoldDB" id="D2I5I8"/>
<accession>D2I5I8</accession>
<keyword evidence="1" id="KW-0732">Signal</keyword>
<dbReference type="EMBL" id="GL194682">
    <property type="protein sequence ID" value="EFB24345.1"/>
    <property type="molecule type" value="Genomic_DNA"/>
</dbReference>
<dbReference type="Pfam" id="PF07686">
    <property type="entry name" value="V-set"/>
    <property type="match status" value="1"/>
</dbReference>
<evidence type="ECO:0000256" key="1">
    <source>
        <dbReference type="SAM" id="SignalP"/>
    </source>
</evidence>
<name>D2I5I8_AILME</name>
<feature type="signal peptide" evidence="1">
    <location>
        <begin position="1"/>
        <end position="19"/>
    </location>
</feature>
<dbReference type="InterPro" id="IPR007110">
    <property type="entry name" value="Ig-like_dom"/>
</dbReference>
<dbReference type="PROSITE" id="PS50835">
    <property type="entry name" value="IG_LIKE"/>
    <property type="match status" value="1"/>
</dbReference>
<dbReference type="InterPro" id="IPR050150">
    <property type="entry name" value="IgV_Light_Chain"/>
</dbReference>
<feature type="domain" description="Ig-like" evidence="2">
    <location>
        <begin position="34"/>
        <end position="115"/>
    </location>
</feature>
<proteinExistence type="predicted"/>
<feature type="chain" id="PRO_5003032513" description="Ig-like domain-containing protein" evidence="1">
    <location>
        <begin position="20"/>
        <end position="115"/>
    </location>
</feature>
<dbReference type="PANTHER" id="PTHR23267">
    <property type="entry name" value="IMMUNOGLOBULIN LIGHT CHAIN"/>
    <property type="match status" value="1"/>
</dbReference>
<organism evidence="3">
    <name type="scientific">Ailuropoda melanoleuca</name>
    <name type="common">Giant panda</name>
    <dbReference type="NCBI Taxonomy" id="9646"/>
    <lineage>
        <taxon>Eukaryota</taxon>
        <taxon>Metazoa</taxon>
        <taxon>Chordata</taxon>
        <taxon>Craniata</taxon>
        <taxon>Vertebrata</taxon>
        <taxon>Euteleostomi</taxon>
        <taxon>Mammalia</taxon>
        <taxon>Eutheria</taxon>
        <taxon>Laurasiatheria</taxon>
        <taxon>Carnivora</taxon>
        <taxon>Caniformia</taxon>
        <taxon>Ursidae</taxon>
        <taxon>Ailuropoda</taxon>
    </lineage>
</organism>
<dbReference type="Gene3D" id="2.60.40.10">
    <property type="entry name" value="Immunoglobulins"/>
    <property type="match status" value="1"/>
</dbReference>
<dbReference type="InterPro" id="IPR013106">
    <property type="entry name" value="Ig_V-set"/>
</dbReference>
<dbReference type="SUPFAM" id="SSF48726">
    <property type="entry name" value="Immunoglobulin"/>
    <property type="match status" value="1"/>
</dbReference>
<dbReference type="InterPro" id="IPR036179">
    <property type="entry name" value="Ig-like_dom_sf"/>
</dbReference>
<sequence>MAWDLVFLTLLTQDTGSWAQSALTQHPSVSGALGWKITISCAGSSSNIRSGNYVSWFQQLPGTPPKLLIYDISSWPSGIPGHFSGSKLTSLTISGLQAEDEADYHCCSYRTSNTY</sequence>
<dbReference type="SMART" id="SM00406">
    <property type="entry name" value="IGv"/>
    <property type="match status" value="1"/>
</dbReference>
<evidence type="ECO:0000313" key="3">
    <source>
        <dbReference type="EMBL" id="EFB24345.1"/>
    </source>
</evidence>
<dbReference type="InterPro" id="IPR013783">
    <property type="entry name" value="Ig-like_fold"/>
</dbReference>
<dbReference type="InParanoid" id="D2I5I8"/>
<gene>
    <name evidence="3" type="ORF">PANDA_020952</name>
</gene>
<protein>
    <recommendedName>
        <fullName evidence="2">Ig-like domain-containing protein</fullName>
    </recommendedName>
</protein>
<feature type="non-terminal residue" evidence="3">
    <location>
        <position position="115"/>
    </location>
</feature>